<evidence type="ECO:0000313" key="1">
    <source>
        <dbReference type="EMBL" id="CAI9282847.1"/>
    </source>
</evidence>
<accession>A0AA35YZT4</accession>
<dbReference type="Proteomes" id="UP001177003">
    <property type="component" value="Chromosome 4"/>
</dbReference>
<proteinExistence type="predicted"/>
<sequence>MAHKPHNFAKRSRCFSPTFKVNPQISRKGGLFREVQTCVSLASKKRRAKDMAKCISKKQKNKLRMLVIHDESMDEEVVPEYPIYEDQIGHSSHVNNNLDGSMETSTIDTPITSGAQSNTSTPEKAIVISPRSVKCRIIS</sequence>
<reference evidence="1" key="1">
    <citation type="submission" date="2023-04" db="EMBL/GenBank/DDBJ databases">
        <authorList>
            <person name="Vijverberg K."/>
            <person name="Xiong W."/>
            <person name="Schranz E."/>
        </authorList>
    </citation>
    <scope>NUCLEOTIDE SEQUENCE</scope>
</reference>
<gene>
    <name evidence="1" type="ORF">LSALG_LOCUS22470</name>
</gene>
<evidence type="ECO:0000313" key="2">
    <source>
        <dbReference type="Proteomes" id="UP001177003"/>
    </source>
</evidence>
<keyword evidence="2" id="KW-1185">Reference proteome</keyword>
<protein>
    <submittedName>
        <fullName evidence="1">Uncharacterized protein</fullName>
    </submittedName>
</protein>
<dbReference type="EMBL" id="OX465080">
    <property type="protein sequence ID" value="CAI9282847.1"/>
    <property type="molecule type" value="Genomic_DNA"/>
</dbReference>
<organism evidence="1 2">
    <name type="scientific">Lactuca saligna</name>
    <name type="common">Willowleaf lettuce</name>
    <dbReference type="NCBI Taxonomy" id="75948"/>
    <lineage>
        <taxon>Eukaryota</taxon>
        <taxon>Viridiplantae</taxon>
        <taxon>Streptophyta</taxon>
        <taxon>Embryophyta</taxon>
        <taxon>Tracheophyta</taxon>
        <taxon>Spermatophyta</taxon>
        <taxon>Magnoliopsida</taxon>
        <taxon>eudicotyledons</taxon>
        <taxon>Gunneridae</taxon>
        <taxon>Pentapetalae</taxon>
        <taxon>asterids</taxon>
        <taxon>campanulids</taxon>
        <taxon>Asterales</taxon>
        <taxon>Asteraceae</taxon>
        <taxon>Cichorioideae</taxon>
        <taxon>Cichorieae</taxon>
        <taxon>Lactucinae</taxon>
        <taxon>Lactuca</taxon>
    </lineage>
</organism>
<dbReference type="AlphaFoldDB" id="A0AA35YZT4"/>
<name>A0AA35YZT4_LACSI</name>